<name>A0A9W7A9W8_9STRA</name>
<dbReference type="OrthoDB" id="674948at2759"/>
<proteinExistence type="predicted"/>
<dbReference type="Gene3D" id="3.40.50.720">
    <property type="entry name" value="NAD(P)-binding Rossmann-like Domain"/>
    <property type="match status" value="1"/>
</dbReference>
<evidence type="ECO:0008006" key="3">
    <source>
        <dbReference type="Google" id="ProtNLM"/>
    </source>
</evidence>
<sequence>MNASNAYALSPPSPNTSLTIVGASSTLGKLIIPDIPKLLPHYKSITLVTGPTNKSFPDLKKLLPSATLQTYTEFESSSAPCPNTDCLFITPPSSFASYSSTLTSLLPKFPPPSTITLISSAGVYGNLSGPVTSLTPLSSTPTPRQSNLQSGESAILSHPRGYIIRLAGLWTSTRGPHRYWVENGSVKGDPSGGVNLLHYEDAATAVIKCLSNLRTYEGEERVVLVSDGKGTVSRKNICEVTVKSRKWKGKRVMPEFVGGETKRGRPEKEPERVYIPSGELLEGWEGGRSFEDGMS</sequence>
<evidence type="ECO:0000313" key="2">
    <source>
        <dbReference type="Proteomes" id="UP001165085"/>
    </source>
</evidence>
<dbReference type="SUPFAM" id="SSF51735">
    <property type="entry name" value="NAD(P)-binding Rossmann-fold domains"/>
    <property type="match status" value="1"/>
</dbReference>
<evidence type="ECO:0000313" key="1">
    <source>
        <dbReference type="EMBL" id="GMH68706.1"/>
    </source>
</evidence>
<gene>
    <name evidence="1" type="ORF">TrST_g4397</name>
</gene>
<dbReference type="Proteomes" id="UP001165085">
    <property type="component" value="Unassembled WGS sequence"/>
</dbReference>
<protein>
    <recommendedName>
        <fullName evidence="3">NAD(P)-binding domain-containing protein</fullName>
    </recommendedName>
</protein>
<dbReference type="InterPro" id="IPR036291">
    <property type="entry name" value="NAD(P)-bd_dom_sf"/>
</dbReference>
<dbReference type="EMBL" id="BRXY01000127">
    <property type="protein sequence ID" value="GMH68706.1"/>
    <property type="molecule type" value="Genomic_DNA"/>
</dbReference>
<comment type="caution">
    <text evidence="1">The sequence shown here is derived from an EMBL/GenBank/DDBJ whole genome shotgun (WGS) entry which is preliminary data.</text>
</comment>
<dbReference type="AlphaFoldDB" id="A0A9W7A9W8"/>
<reference evidence="2" key="1">
    <citation type="journal article" date="2023" name="Commun. Biol.">
        <title>Genome analysis of Parmales, the sister group of diatoms, reveals the evolutionary specialization of diatoms from phago-mixotrophs to photoautotrophs.</title>
        <authorList>
            <person name="Ban H."/>
            <person name="Sato S."/>
            <person name="Yoshikawa S."/>
            <person name="Yamada K."/>
            <person name="Nakamura Y."/>
            <person name="Ichinomiya M."/>
            <person name="Sato N."/>
            <person name="Blanc-Mathieu R."/>
            <person name="Endo H."/>
            <person name="Kuwata A."/>
            <person name="Ogata H."/>
        </authorList>
    </citation>
    <scope>NUCLEOTIDE SEQUENCE [LARGE SCALE GENOMIC DNA]</scope>
    <source>
        <strain evidence="2">NIES 3701</strain>
    </source>
</reference>
<keyword evidence="2" id="KW-1185">Reference proteome</keyword>
<accession>A0A9W7A9W8</accession>
<organism evidence="1 2">
    <name type="scientific">Triparma strigata</name>
    <dbReference type="NCBI Taxonomy" id="1606541"/>
    <lineage>
        <taxon>Eukaryota</taxon>
        <taxon>Sar</taxon>
        <taxon>Stramenopiles</taxon>
        <taxon>Ochrophyta</taxon>
        <taxon>Bolidophyceae</taxon>
        <taxon>Parmales</taxon>
        <taxon>Triparmaceae</taxon>
        <taxon>Triparma</taxon>
    </lineage>
</organism>